<dbReference type="Proteomes" id="UP000297641">
    <property type="component" value="Unassembled WGS sequence"/>
</dbReference>
<reference evidence="1 2" key="1">
    <citation type="journal article" date="2019" name="PLoS Negl. Trop. Dis.">
        <title>Revisiting the worldwide diversity of Leptospira species in the environment.</title>
        <authorList>
            <person name="Vincent A.T."/>
            <person name="Schiettekatte O."/>
            <person name="Bourhy P."/>
            <person name="Veyrier F.J."/>
            <person name="Picardeau M."/>
        </authorList>
    </citation>
    <scope>NUCLEOTIDE SEQUENCE [LARGE SCALE GENOMIC DNA]</scope>
    <source>
        <strain evidence="1 2">201800273</strain>
    </source>
</reference>
<dbReference type="AlphaFoldDB" id="A0A7I0HUC8"/>
<gene>
    <name evidence="1" type="ORF">EHQ43_02290</name>
</gene>
<evidence type="ECO:0000313" key="1">
    <source>
        <dbReference type="EMBL" id="TGL07901.1"/>
    </source>
</evidence>
<dbReference type="EMBL" id="RQFT01000003">
    <property type="protein sequence ID" value="TGL07901.1"/>
    <property type="molecule type" value="Genomic_DNA"/>
</dbReference>
<evidence type="ECO:0000313" key="2">
    <source>
        <dbReference type="Proteomes" id="UP000297641"/>
    </source>
</evidence>
<organism evidence="1 2">
    <name type="scientific">Leptospira bouyouniensis</name>
    <dbReference type="NCBI Taxonomy" id="2484911"/>
    <lineage>
        <taxon>Bacteria</taxon>
        <taxon>Pseudomonadati</taxon>
        <taxon>Spirochaetota</taxon>
        <taxon>Spirochaetia</taxon>
        <taxon>Leptospirales</taxon>
        <taxon>Leptospiraceae</taxon>
        <taxon>Leptospira</taxon>
    </lineage>
</organism>
<name>A0A7I0HUC8_9LEPT</name>
<protein>
    <submittedName>
        <fullName evidence="1">Uncharacterized protein</fullName>
    </submittedName>
</protein>
<comment type="caution">
    <text evidence="1">The sequence shown here is derived from an EMBL/GenBank/DDBJ whole genome shotgun (WGS) entry which is preliminary data.</text>
</comment>
<proteinExistence type="predicted"/>
<dbReference type="OrthoDB" id="320989at2"/>
<dbReference type="RefSeq" id="WP_135740318.1">
    <property type="nucleotide sequence ID" value="NZ_RQFT01000003.1"/>
</dbReference>
<sequence>MIAIIAKRILIIQIIVVSSFNCALFQRRNLKLTNAVEENLIPKEGNLRIIAAPIYLPLGVCAGILDVFIIHPIAVIPDAAEDTIGVLWTSQNSGYYTKMGAIPFSALATPPFFIMAWSYHWFFNDKDPPPEIDTRVIVPTKVNTFQDWKKKMYEAIQEKDLQKMYEYVYEFEKFRRNPETVLILIEVREKLAKQKNQNEESNILSSILSYPASNEKVRKYILQEFLISDSSLNFRQFIRNCKELECKTVILKKIKILGNDPYVLTEYIKLYFEKATPEEKERFMKQLQAIE</sequence>
<accession>A0A7I0HUC8</accession>